<reference evidence="2 3" key="1">
    <citation type="journal article" date="2016" name="Front. Microbiol.">
        <title>Fuerstia marisgermanicae gen. nov., sp. nov., an Unusual Member of the Phylum Planctomycetes from the German Wadden Sea.</title>
        <authorList>
            <person name="Kohn T."/>
            <person name="Heuer A."/>
            <person name="Jogler M."/>
            <person name="Vollmers J."/>
            <person name="Boedeker C."/>
            <person name="Bunk B."/>
            <person name="Rast P."/>
            <person name="Borchert D."/>
            <person name="Glockner I."/>
            <person name="Freese H.M."/>
            <person name="Klenk H.P."/>
            <person name="Overmann J."/>
            <person name="Kaster A.K."/>
            <person name="Rohde M."/>
            <person name="Wiegand S."/>
            <person name="Jogler C."/>
        </authorList>
    </citation>
    <scope>NUCLEOTIDE SEQUENCE [LARGE SCALE GENOMIC DNA]</scope>
    <source>
        <strain evidence="2 3">NH11</strain>
    </source>
</reference>
<dbReference type="Pfam" id="PF10861">
    <property type="entry name" value="DUF2784"/>
    <property type="match status" value="1"/>
</dbReference>
<dbReference type="KEGG" id="fmr:Fuma_05384"/>
<evidence type="ECO:0008006" key="4">
    <source>
        <dbReference type="Google" id="ProtNLM"/>
    </source>
</evidence>
<dbReference type="EMBL" id="CP017641">
    <property type="protein sequence ID" value="APZ95723.1"/>
    <property type="molecule type" value="Genomic_DNA"/>
</dbReference>
<accession>A0A1P8WNT5</accession>
<organism evidence="2 3">
    <name type="scientific">Fuerstiella marisgermanici</name>
    <dbReference type="NCBI Taxonomy" id="1891926"/>
    <lineage>
        <taxon>Bacteria</taxon>
        <taxon>Pseudomonadati</taxon>
        <taxon>Planctomycetota</taxon>
        <taxon>Planctomycetia</taxon>
        <taxon>Planctomycetales</taxon>
        <taxon>Planctomycetaceae</taxon>
        <taxon>Fuerstiella</taxon>
    </lineage>
</organism>
<dbReference type="InterPro" id="IPR021218">
    <property type="entry name" value="DUF2784"/>
</dbReference>
<gene>
    <name evidence="2" type="ORF">Fuma_05384</name>
</gene>
<dbReference type="AlphaFoldDB" id="A0A1P8WNT5"/>
<keyword evidence="1" id="KW-1133">Transmembrane helix</keyword>
<protein>
    <recommendedName>
        <fullName evidence="4">DUF2784 domain-containing protein</fullName>
    </recommendedName>
</protein>
<feature type="transmembrane region" description="Helical" evidence="1">
    <location>
        <begin position="34"/>
        <end position="53"/>
    </location>
</feature>
<evidence type="ECO:0000256" key="1">
    <source>
        <dbReference type="SAM" id="Phobius"/>
    </source>
</evidence>
<feature type="transmembrane region" description="Helical" evidence="1">
    <location>
        <begin position="6"/>
        <end position="27"/>
    </location>
</feature>
<dbReference type="RefSeq" id="WP_077028580.1">
    <property type="nucleotide sequence ID" value="NZ_CP017641.1"/>
</dbReference>
<keyword evidence="1" id="KW-0812">Transmembrane</keyword>
<name>A0A1P8WNT5_9PLAN</name>
<keyword evidence="1" id="KW-0472">Membrane</keyword>
<sequence length="132" mass="14884">MLSILNIASFVGHNLWIAFNLTGWIWPRTRKWHLATLGATLFSWLAMGIWRGWGYCLCADWHFQVRHQLGIHGGESSYTELLFNQLPGVTVSRQFADVVTVGGLVLILIATAIVWGRKARENPKILPPETSN</sequence>
<keyword evidence="3" id="KW-1185">Reference proteome</keyword>
<feature type="transmembrane region" description="Helical" evidence="1">
    <location>
        <begin position="95"/>
        <end position="115"/>
    </location>
</feature>
<proteinExistence type="predicted"/>
<evidence type="ECO:0000313" key="2">
    <source>
        <dbReference type="EMBL" id="APZ95723.1"/>
    </source>
</evidence>
<dbReference type="Proteomes" id="UP000187735">
    <property type="component" value="Chromosome"/>
</dbReference>
<evidence type="ECO:0000313" key="3">
    <source>
        <dbReference type="Proteomes" id="UP000187735"/>
    </source>
</evidence>